<dbReference type="Proteomes" id="UP001562159">
    <property type="component" value="Unassembled WGS sequence"/>
</dbReference>
<organism evidence="1 2">
    <name type="scientific">Rhodanobacter humi</name>
    <dbReference type="NCBI Taxonomy" id="1888173"/>
    <lineage>
        <taxon>Bacteria</taxon>
        <taxon>Pseudomonadati</taxon>
        <taxon>Pseudomonadota</taxon>
        <taxon>Gammaproteobacteria</taxon>
        <taxon>Lysobacterales</taxon>
        <taxon>Rhodanobacteraceae</taxon>
        <taxon>Rhodanobacter</taxon>
    </lineage>
</organism>
<evidence type="ECO:0000313" key="2">
    <source>
        <dbReference type="Proteomes" id="UP001562159"/>
    </source>
</evidence>
<protein>
    <submittedName>
        <fullName evidence="1">Uncharacterized protein</fullName>
    </submittedName>
</protein>
<gene>
    <name evidence="1" type="ORF">AB7878_05390</name>
</gene>
<keyword evidence="2" id="KW-1185">Reference proteome</keyword>
<accession>A0ABV4AN63</accession>
<reference evidence="1 2" key="1">
    <citation type="submission" date="2024-07" db="EMBL/GenBank/DDBJ databases">
        <title>Molecular mechanisms and environmental adaptations of flagellar loss and biofilm growth of Rhodanobacter under environmental stress.</title>
        <authorList>
            <person name="Chen M."/>
        </authorList>
    </citation>
    <scope>NUCLEOTIDE SEQUENCE [LARGE SCALE GENOMIC DNA]</scope>
    <source>
        <strain evidence="1 2">RS22</strain>
    </source>
</reference>
<dbReference type="EMBL" id="JBGBPY010000001">
    <property type="protein sequence ID" value="MEY2181844.1"/>
    <property type="molecule type" value="Genomic_DNA"/>
</dbReference>
<comment type="caution">
    <text evidence="1">The sequence shown here is derived from an EMBL/GenBank/DDBJ whole genome shotgun (WGS) entry which is preliminary data.</text>
</comment>
<evidence type="ECO:0000313" key="1">
    <source>
        <dbReference type="EMBL" id="MEY2181844.1"/>
    </source>
</evidence>
<proteinExistence type="predicted"/>
<name>A0ABV4AN63_9GAMM</name>
<sequence length="210" mass="23235">MRRSWLVAAALLALWGSWSWWQARPLHPPPGVLAPDDPVQTPLEASMATILVGDFTLVPRARFDLTARVLSTARYRFDTGAALVPEDFALGWGRMSDSAVLKQIDITQSARFYYWHVRQFPIPRREIETHSANMHLIPADAGVRRALGRARVGQLVALDGYLVDADRADGWHWRTSLTRDDTGDGACELFYVTSIAMPAGQGAPAPSSPQ</sequence>